<keyword evidence="2" id="KW-1185">Reference proteome</keyword>
<gene>
    <name evidence="1" type="ORF">NM688_g9210</name>
</gene>
<proteinExistence type="predicted"/>
<protein>
    <submittedName>
        <fullName evidence="1">Uncharacterized protein</fullName>
    </submittedName>
</protein>
<dbReference type="Proteomes" id="UP001148662">
    <property type="component" value="Unassembled WGS sequence"/>
</dbReference>
<evidence type="ECO:0000313" key="2">
    <source>
        <dbReference type="Proteomes" id="UP001148662"/>
    </source>
</evidence>
<name>A0ACC1RIA6_9APHY</name>
<evidence type="ECO:0000313" key="1">
    <source>
        <dbReference type="EMBL" id="KAJ3520096.1"/>
    </source>
</evidence>
<sequence length="509" mass="55084">MGNKLTIFLCVFLHAILVLIYAAILVTYQIGVYDRPLSLSQGTVRTVITVVSQSFTIAYCAVMVLLTQRITLNGFMKRPQTLTAIHDKSSAWLGLGASLQTLGRQRKLITDLLGISMITLYLLLIFVVHTTLPGIFGVTTQNVTTFATYPTTLARQLITINNYTLLYVLFETWSSLFVDALTANSDDEDDWSILSVYNTLNLTTAGVWNNILYDIIPPVENATGAAVEVNATIFSVDCAPLPDVVQTGFDSDNNFGRPGPAYNYEFGSGKYSGVFSPAALVLQVGSVQSADSESADESSPSMIVVISPLYPVVDSIGTQAPTMNMQNPSLVLPEDDPPMNVTFIGCNFSVQNSSISVDSRSRTPIELSAPPTSVNWPDWTDPGVSSDPLLGDDTLQSFPFAPVEPMVGGLDIRLIFNATFNQTLEGTSSILESFLDNDIGATSTNLTVGDINWSLGRAYAATIWYQNTILVPTDSGFNETSLLRGEASIPSSVLQERLTVNTISVSIQP</sequence>
<dbReference type="EMBL" id="JANHOG010002775">
    <property type="protein sequence ID" value="KAJ3520096.1"/>
    <property type="molecule type" value="Genomic_DNA"/>
</dbReference>
<organism evidence="1 2">
    <name type="scientific">Phlebia brevispora</name>
    <dbReference type="NCBI Taxonomy" id="194682"/>
    <lineage>
        <taxon>Eukaryota</taxon>
        <taxon>Fungi</taxon>
        <taxon>Dikarya</taxon>
        <taxon>Basidiomycota</taxon>
        <taxon>Agaricomycotina</taxon>
        <taxon>Agaricomycetes</taxon>
        <taxon>Polyporales</taxon>
        <taxon>Meruliaceae</taxon>
        <taxon>Phlebia</taxon>
    </lineage>
</organism>
<comment type="caution">
    <text evidence="1">The sequence shown here is derived from an EMBL/GenBank/DDBJ whole genome shotgun (WGS) entry which is preliminary data.</text>
</comment>
<accession>A0ACC1RIA6</accession>
<reference evidence="1" key="1">
    <citation type="submission" date="2022-07" db="EMBL/GenBank/DDBJ databases">
        <title>Genome Sequence of Phlebia brevispora.</title>
        <authorList>
            <person name="Buettner E."/>
        </authorList>
    </citation>
    <scope>NUCLEOTIDE SEQUENCE</scope>
    <source>
        <strain evidence="1">MPL23</strain>
    </source>
</reference>